<proteinExistence type="predicted"/>
<dbReference type="AlphaFoldDB" id="A0AAV1RBT9"/>
<comment type="caution">
    <text evidence="1">The sequence shown here is derived from an EMBL/GenBank/DDBJ whole genome shotgun (WGS) entry which is preliminary data.</text>
</comment>
<evidence type="ECO:0000313" key="1">
    <source>
        <dbReference type="EMBL" id="CAK7331993.1"/>
    </source>
</evidence>
<organism evidence="1 2">
    <name type="scientific">Dovyalis caffra</name>
    <dbReference type="NCBI Taxonomy" id="77055"/>
    <lineage>
        <taxon>Eukaryota</taxon>
        <taxon>Viridiplantae</taxon>
        <taxon>Streptophyta</taxon>
        <taxon>Embryophyta</taxon>
        <taxon>Tracheophyta</taxon>
        <taxon>Spermatophyta</taxon>
        <taxon>Magnoliopsida</taxon>
        <taxon>eudicotyledons</taxon>
        <taxon>Gunneridae</taxon>
        <taxon>Pentapetalae</taxon>
        <taxon>rosids</taxon>
        <taxon>fabids</taxon>
        <taxon>Malpighiales</taxon>
        <taxon>Salicaceae</taxon>
        <taxon>Flacourtieae</taxon>
        <taxon>Dovyalis</taxon>
    </lineage>
</organism>
<name>A0AAV1RBT9_9ROSI</name>
<dbReference type="EMBL" id="CAWUPB010000913">
    <property type="protein sequence ID" value="CAK7331993.1"/>
    <property type="molecule type" value="Genomic_DNA"/>
</dbReference>
<keyword evidence="2" id="KW-1185">Reference proteome</keyword>
<dbReference type="Proteomes" id="UP001314170">
    <property type="component" value="Unassembled WGS sequence"/>
</dbReference>
<evidence type="ECO:0000313" key="2">
    <source>
        <dbReference type="Proteomes" id="UP001314170"/>
    </source>
</evidence>
<sequence length="171" mass="19001">MGLDGEWVIGGSASKGEGKIYMWERAGHLVKILEGLKEALIGLEGPFRASPTHSDLASAPHMILLSKNINVVIGGFFTGIAIKATIQFIDHRNCDINLQKDQRKDYEALGWPKKIQELSPKSSSSNEHYQRNIQQIVAKTARQDLFSRDKSDLVASIYTNLLNKNVIPLKS</sequence>
<accession>A0AAV1RBT9</accession>
<protein>
    <submittedName>
        <fullName evidence="1">Uncharacterized protein</fullName>
    </submittedName>
</protein>
<reference evidence="1 2" key="1">
    <citation type="submission" date="2024-01" db="EMBL/GenBank/DDBJ databases">
        <authorList>
            <person name="Waweru B."/>
        </authorList>
    </citation>
    <scope>NUCLEOTIDE SEQUENCE [LARGE SCALE GENOMIC DNA]</scope>
</reference>
<gene>
    <name evidence="1" type="ORF">DCAF_LOCUS8753</name>
</gene>